<evidence type="ECO:0000313" key="2">
    <source>
        <dbReference type="Proteomes" id="UP000567922"/>
    </source>
</evidence>
<dbReference type="AlphaFoldDB" id="A0A839RLP0"/>
<sequence>MNPPGNASFDASEDLRMVINELAREFEDEAAPTFLERLRRFFLPCYGARANASDAIDSPPMGRNWSA</sequence>
<accession>A0A839RLP0</accession>
<dbReference type="Proteomes" id="UP000567922">
    <property type="component" value="Unassembled WGS sequence"/>
</dbReference>
<gene>
    <name evidence="1" type="ORF">FHU29_001741</name>
</gene>
<comment type="caution">
    <text evidence="1">The sequence shown here is derived from an EMBL/GenBank/DDBJ whole genome shotgun (WGS) entry which is preliminary data.</text>
</comment>
<protein>
    <submittedName>
        <fullName evidence="1">Uncharacterized protein</fullName>
    </submittedName>
</protein>
<keyword evidence="2" id="KW-1185">Reference proteome</keyword>
<evidence type="ECO:0000313" key="1">
    <source>
        <dbReference type="EMBL" id="MBB3037307.1"/>
    </source>
</evidence>
<dbReference type="EMBL" id="JACHWS010000001">
    <property type="protein sequence ID" value="MBB3037307.1"/>
    <property type="molecule type" value="Genomic_DNA"/>
</dbReference>
<reference evidence="1 2" key="1">
    <citation type="submission" date="2020-08" db="EMBL/GenBank/DDBJ databases">
        <title>Sequencing the genomes of 1000 actinobacteria strains.</title>
        <authorList>
            <person name="Klenk H.-P."/>
        </authorList>
    </citation>
    <scope>NUCLEOTIDE SEQUENCE [LARGE SCALE GENOMIC DNA]</scope>
    <source>
        <strain evidence="1 2">DSM 45258</strain>
    </source>
</reference>
<proteinExistence type="predicted"/>
<organism evidence="1 2">
    <name type="scientific">Hoyosella altamirensis</name>
    <dbReference type="NCBI Taxonomy" id="616997"/>
    <lineage>
        <taxon>Bacteria</taxon>
        <taxon>Bacillati</taxon>
        <taxon>Actinomycetota</taxon>
        <taxon>Actinomycetes</taxon>
        <taxon>Mycobacteriales</taxon>
        <taxon>Hoyosellaceae</taxon>
        <taxon>Hoyosella</taxon>
    </lineage>
</organism>
<name>A0A839RLP0_9ACTN</name>